<feature type="transmembrane region" description="Helical" evidence="1">
    <location>
        <begin position="12"/>
        <end position="32"/>
    </location>
</feature>
<reference evidence="2" key="1">
    <citation type="submission" date="2022-09" db="EMBL/GenBank/DDBJ databases">
        <authorList>
            <person name="Cesa-Luna C."/>
            <person name="Girard L."/>
            <person name="Lood C."/>
            <person name="Hofte M."/>
            <person name="De Mot R."/>
        </authorList>
    </citation>
    <scope>NUCLEOTIDE SEQUENCE</scope>
    <source>
        <strain evidence="2">B1M3-32</strain>
    </source>
</reference>
<feature type="transmembrane region" description="Helical" evidence="1">
    <location>
        <begin position="68"/>
        <end position="84"/>
    </location>
</feature>
<name>A0A9X2XFL8_9PSED</name>
<comment type="caution">
    <text evidence="2">The sequence shown here is derived from an EMBL/GenBank/DDBJ whole genome shotgun (WGS) entry which is preliminary data.</text>
</comment>
<keyword evidence="3" id="KW-1185">Reference proteome</keyword>
<gene>
    <name evidence="2" type="primary">cui</name>
    <name evidence="2" type="ORF">OC940_09690</name>
</gene>
<proteinExistence type="predicted"/>
<dbReference type="Pfam" id="PF03857">
    <property type="entry name" value="Colicin_im"/>
    <property type="match status" value="1"/>
</dbReference>
<dbReference type="EMBL" id="JAOSKY010000004">
    <property type="protein sequence ID" value="MCU7248070.1"/>
    <property type="molecule type" value="Genomic_DNA"/>
</dbReference>
<feature type="transmembrane region" description="Helical" evidence="1">
    <location>
        <begin position="145"/>
        <end position="178"/>
    </location>
</feature>
<dbReference type="RefSeq" id="WP_301621750.1">
    <property type="nucleotide sequence ID" value="NZ_JAOSKY010000004.1"/>
</dbReference>
<keyword evidence="1" id="KW-0472">Membrane</keyword>
<accession>A0A9X2XFL8</accession>
<dbReference type="AlphaFoldDB" id="A0A9X2XFL8"/>
<dbReference type="InterPro" id="IPR005557">
    <property type="entry name" value="Colicin_im"/>
</dbReference>
<keyword evidence="1" id="KW-1133">Transmembrane helix</keyword>
<sequence length="191" mass="21977">MSKEAPEITVSPLIVCLFCTPIFFINFFLPAIPQTAMDIAINDFLDNQLLGLIGFWSSLFPFSSKATANYIAIAGPICATTLFCKTYKTMNINPAQYKKPLFPRFVAGVFFTPLLVIFYAFVFYLTDTDLGRGNGRYGKIFGQHIFFYSIYSSAMLFVFFLIPILIHRAFFYFPWLLIKNWKEKQRCRHSG</sequence>
<organism evidence="2 3">
    <name type="scientific">Pseudomonas koreensis</name>
    <dbReference type="NCBI Taxonomy" id="198620"/>
    <lineage>
        <taxon>Bacteria</taxon>
        <taxon>Pseudomonadati</taxon>
        <taxon>Pseudomonadota</taxon>
        <taxon>Gammaproteobacteria</taxon>
        <taxon>Pseudomonadales</taxon>
        <taxon>Pseudomonadaceae</taxon>
        <taxon>Pseudomonas</taxon>
    </lineage>
</organism>
<evidence type="ECO:0000256" key="1">
    <source>
        <dbReference type="SAM" id="Phobius"/>
    </source>
</evidence>
<evidence type="ECO:0000313" key="2">
    <source>
        <dbReference type="EMBL" id="MCU7248070.1"/>
    </source>
</evidence>
<evidence type="ECO:0000313" key="3">
    <source>
        <dbReference type="Proteomes" id="UP001139955"/>
    </source>
</evidence>
<protein>
    <submittedName>
        <fullName evidence="2">Colicin immunity protein Cui</fullName>
    </submittedName>
</protein>
<dbReference type="GO" id="GO:0030153">
    <property type="term" value="P:bacteriocin immunity"/>
    <property type="evidence" value="ECO:0007669"/>
    <property type="project" value="InterPro"/>
</dbReference>
<dbReference type="Proteomes" id="UP001139955">
    <property type="component" value="Unassembled WGS sequence"/>
</dbReference>
<dbReference type="GO" id="GO:0015643">
    <property type="term" value="F:toxic substance binding"/>
    <property type="evidence" value="ECO:0007669"/>
    <property type="project" value="InterPro"/>
</dbReference>
<reference evidence="2" key="2">
    <citation type="journal article" date="2023" name="mSystems">
        <title>Charting the Lipopeptidome of Nonpathogenic Pseudomonas.</title>
        <authorList>
            <person name="Cesa-Luna C."/>
            <person name="Geudens N."/>
            <person name="Girard L."/>
            <person name="De Roo V."/>
            <person name="Maklad H.R."/>
            <person name="Martins J.C."/>
            <person name="Hofte M."/>
            <person name="De Mot R."/>
        </authorList>
    </citation>
    <scope>NUCLEOTIDE SEQUENCE</scope>
    <source>
        <strain evidence="2">B1M3-32</strain>
    </source>
</reference>
<keyword evidence="1" id="KW-0812">Transmembrane</keyword>
<feature type="transmembrane region" description="Helical" evidence="1">
    <location>
        <begin position="105"/>
        <end position="125"/>
    </location>
</feature>